<protein>
    <submittedName>
        <fullName evidence="5">E3 ubiquitin-protein ligase pub1</fullName>
    </submittedName>
</protein>
<keyword evidence="6" id="KW-1185">Reference proteome</keyword>
<dbReference type="GO" id="GO:0000184">
    <property type="term" value="P:nuclear-transcribed mRNA catabolic process, nonsense-mediated decay"/>
    <property type="evidence" value="ECO:0007669"/>
    <property type="project" value="TreeGrafter"/>
</dbReference>
<feature type="region of interest" description="Disordered" evidence="3">
    <location>
        <begin position="421"/>
        <end position="455"/>
    </location>
</feature>
<evidence type="ECO:0000256" key="1">
    <source>
        <dbReference type="ARBA" id="ARBA00022884"/>
    </source>
</evidence>
<dbReference type="GO" id="GO:0003729">
    <property type="term" value="F:mRNA binding"/>
    <property type="evidence" value="ECO:0007669"/>
    <property type="project" value="InterPro"/>
</dbReference>
<dbReference type="SMART" id="SM00361">
    <property type="entry name" value="RRM_1"/>
    <property type="match status" value="2"/>
</dbReference>
<dbReference type="InterPro" id="IPR012677">
    <property type="entry name" value="Nucleotide-bd_a/b_plait_sf"/>
</dbReference>
<dbReference type="GO" id="GO:0043488">
    <property type="term" value="P:regulation of mRNA stability"/>
    <property type="evidence" value="ECO:0007669"/>
    <property type="project" value="TreeGrafter"/>
</dbReference>
<feature type="domain" description="RRM" evidence="4">
    <location>
        <begin position="54"/>
        <end position="133"/>
    </location>
</feature>
<reference evidence="5" key="1">
    <citation type="submission" date="2022-07" db="EMBL/GenBank/DDBJ databases">
        <title>Phylogenomic reconstructions and comparative analyses of Kickxellomycotina fungi.</title>
        <authorList>
            <person name="Reynolds N.K."/>
            <person name="Stajich J.E."/>
            <person name="Barry K."/>
            <person name="Grigoriev I.V."/>
            <person name="Crous P."/>
            <person name="Smith M.E."/>
        </authorList>
    </citation>
    <scope>NUCLEOTIDE SEQUENCE</scope>
    <source>
        <strain evidence="5">NBRC 105413</strain>
    </source>
</reference>
<dbReference type="CDD" id="cd12619">
    <property type="entry name" value="RRM2_PUB1"/>
    <property type="match status" value="1"/>
</dbReference>
<keyword evidence="1 2" id="KW-0694">RNA-binding</keyword>
<dbReference type="InterPro" id="IPR035979">
    <property type="entry name" value="RBD_domain_sf"/>
</dbReference>
<dbReference type="SUPFAM" id="SSF54928">
    <property type="entry name" value="RNA-binding domain, RBD"/>
    <property type="match status" value="2"/>
</dbReference>
<feature type="domain" description="RRM" evidence="4">
    <location>
        <begin position="147"/>
        <end position="225"/>
    </location>
</feature>
<feature type="domain" description="RRM" evidence="4">
    <location>
        <begin position="275"/>
        <end position="347"/>
    </location>
</feature>
<feature type="region of interest" description="Disordered" evidence="3">
    <location>
        <begin position="225"/>
        <end position="259"/>
    </location>
</feature>
<evidence type="ECO:0000259" key="4">
    <source>
        <dbReference type="PROSITE" id="PS50102"/>
    </source>
</evidence>
<dbReference type="Proteomes" id="UP001145021">
    <property type="component" value="Unassembled WGS sequence"/>
</dbReference>
<evidence type="ECO:0000256" key="2">
    <source>
        <dbReference type="PROSITE-ProRule" id="PRU00176"/>
    </source>
</evidence>
<dbReference type="PROSITE" id="PS50102">
    <property type="entry name" value="RRM"/>
    <property type="match status" value="3"/>
</dbReference>
<feature type="compositionally biased region" description="Low complexity" evidence="3">
    <location>
        <begin position="389"/>
        <end position="404"/>
    </location>
</feature>
<comment type="caution">
    <text evidence="5">The sequence shown here is derived from an EMBL/GenBank/DDBJ whole genome shotgun (WGS) entry which is preliminary data.</text>
</comment>
<dbReference type="InterPro" id="IPR000504">
    <property type="entry name" value="RRM_dom"/>
</dbReference>
<dbReference type="SMART" id="SM00360">
    <property type="entry name" value="RRM"/>
    <property type="match status" value="3"/>
</dbReference>
<feature type="compositionally biased region" description="Polar residues" evidence="3">
    <location>
        <begin position="428"/>
        <end position="455"/>
    </location>
</feature>
<evidence type="ECO:0000313" key="5">
    <source>
        <dbReference type="EMBL" id="KAJ1645988.1"/>
    </source>
</evidence>
<dbReference type="AlphaFoldDB" id="A0A9W8CKX7"/>
<dbReference type="InterPro" id="IPR003954">
    <property type="entry name" value="RRM_euk-type"/>
</dbReference>
<dbReference type="EMBL" id="JANBOH010000080">
    <property type="protein sequence ID" value="KAJ1645988.1"/>
    <property type="molecule type" value="Genomic_DNA"/>
</dbReference>
<dbReference type="GO" id="GO:0010494">
    <property type="term" value="C:cytoplasmic stress granule"/>
    <property type="evidence" value="ECO:0007669"/>
    <property type="project" value="TreeGrafter"/>
</dbReference>
<organism evidence="5 6">
    <name type="scientific">Coemansia asiatica</name>
    <dbReference type="NCBI Taxonomy" id="1052880"/>
    <lineage>
        <taxon>Eukaryota</taxon>
        <taxon>Fungi</taxon>
        <taxon>Fungi incertae sedis</taxon>
        <taxon>Zoopagomycota</taxon>
        <taxon>Kickxellomycotina</taxon>
        <taxon>Kickxellomycetes</taxon>
        <taxon>Kickxellales</taxon>
        <taxon>Kickxellaceae</taxon>
        <taxon>Coemansia</taxon>
    </lineage>
</organism>
<proteinExistence type="predicted"/>
<dbReference type="GO" id="GO:0034063">
    <property type="term" value="P:stress granule assembly"/>
    <property type="evidence" value="ECO:0007669"/>
    <property type="project" value="TreeGrafter"/>
</dbReference>
<dbReference type="Pfam" id="PF00076">
    <property type="entry name" value="RRM_1"/>
    <property type="match status" value="3"/>
</dbReference>
<dbReference type="PANTHER" id="PTHR47640:SF5">
    <property type="entry name" value="RRM DOMAIN-CONTAINING PROTEIN"/>
    <property type="match status" value="1"/>
</dbReference>
<evidence type="ECO:0000256" key="3">
    <source>
        <dbReference type="SAM" id="MobiDB-lite"/>
    </source>
</evidence>
<gene>
    <name evidence="5" type="primary">PUB1</name>
    <name evidence="5" type="ORF">LPJ64_002501</name>
</gene>
<dbReference type="PANTHER" id="PTHR47640">
    <property type="entry name" value="TRNA SELENOCYSTEINE 1-ASSOCIATED PROTEIN 1-RELATED-RELATED"/>
    <property type="match status" value="1"/>
</dbReference>
<dbReference type="InterPro" id="IPR050825">
    <property type="entry name" value="RBM42_RBP45_47-like"/>
</dbReference>
<accession>A0A9W8CKX7</accession>
<dbReference type="Gene3D" id="3.30.70.330">
    <property type="match status" value="3"/>
</dbReference>
<feature type="region of interest" description="Disordered" evidence="3">
    <location>
        <begin position="385"/>
        <end position="404"/>
    </location>
</feature>
<sequence>MMEGQAAATSTSSVPANGIYASSAQQQHSPINGGSVQYAPGMLSTQKTDDFSAKSLYVGNLDPRVNEAVLYEVFGSVRPVVSAKIIPDKRQTNGGLSYGFVEFESHQDAEYVLQNTNGRHVFDCEIRVNWAFASGGGQMQEDTSNHFPIFVGDLSAEVNDQVLAKAFSVFPSMSDARVMWDMTSGKSRGFGFVAFRDRADAEKAIAQMNGEWLGSRAIRVNWANQKASAKARQDGQNGVLNHHHQQQQQQSQQQQQPTAPLTYEGVRDMTAHFNTTVYVGNMTNYTTQEQLQALFQPFGFVIEVRMQPDRGFAFVKMDSHENATMAIVQLNGTSVNGRPIKCSWGKDRVTDPKAAFGALAAQVAANPAYTYPYVYGIPPQQQYGVPPNGAGAQQGQQQGQQQQPWGSFGYESYGYYGNPSYPQPGQMVPQQGALSTTSAQALGTDASQTLPEGSY</sequence>
<feature type="compositionally biased region" description="Low complexity" evidence="3">
    <location>
        <begin position="246"/>
        <end position="256"/>
    </location>
</feature>
<name>A0A9W8CKX7_9FUNG</name>
<evidence type="ECO:0000313" key="6">
    <source>
        <dbReference type="Proteomes" id="UP001145021"/>
    </source>
</evidence>